<dbReference type="EMBL" id="JNVM01000003">
    <property type="protein sequence ID" value="KEQ27434.1"/>
    <property type="molecule type" value="Genomic_DNA"/>
</dbReference>
<dbReference type="PANTHER" id="PTHR42850:SF4">
    <property type="entry name" value="ZINC-DEPENDENT ENDOPOLYPHOSPHATASE"/>
    <property type="match status" value="1"/>
</dbReference>
<dbReference type="OrthoDB" id="384253at2"/>
<dbReference type="eggNOG" id="COG0639">
    <property type="taxonomic scope" value="Bacteria"/>
</dbReference>
<dbReference type="AlphaFoldDB" id="A0A081P9R1"/>
<dbReference type="InterPro" id="IPR029052">
    <property type="entry name" value="Metallo-depent_PP-like"/>
</dbReference>
<dbReference type="SUPFAM" id="SSF56300">
    <property type="entry name" value="Metallo-dependent phosphatases"/>
    <property type="match status" value="1"/>
</dbReference>
<keyword evidence="3" id="KW-1185">Reference proteome</keyword>
<name>A0A081P9R1_9BACL</name>
<sequence length="244" mass="27861">MNRTLVISDIHGSYDSFDALLRAAEYNAGQDRLILLGDYVDRGPRSKDVVERVMTMVREDGVIALRGNHDQRFVDVVTGPCEENEEMKFLKYGGVQTLASYYAPFESNEGTDRERTENAKEWVRSEYGHHLAFLGSLPLFYEDERFIYVHAGLNPAYPNWKEQPARDMIWIREPFYGHPTVVEKPVIFGHTRTSSLHDSPDVWFGGDKIGIDGGCVYGQQLNCLVIDENGGFTTYHVEGTNWER</sequence>
<accession>A0A081P9R1</accession>
<organism evidence="2 3">
    <name type="scientific">Paenibacillus tyrfis</name>
    <dbReference type="NCBI Taxonomy" id="1501230"/>
    <lineage>
        <taxon>Bacteria</taxon>
        <taxon>Bacillati</taxon>
        <taxon>Bacillota</taxon>
        <taxon>Bacilli</taxon>
        <taxon>Bacillales</taxon>
        <taxon>Paenibacillaceae</taxon>
        <taxon>Paenibacillus</taxon>
    </lineage>
</organism>
<dbReference type="GO" id="GO:0008803">
    <property type="term" value="F:bis(5'-nucleosyl)-tetraphosphatase (symmetrical) activity"/>
    <property type="evidence" value="ECO:0007669"/>
    <property type="project" value="TreeGrafter"/>
</dbReference>
<reference evidence="2 3" key="1">
    <citation type="submission" date="2014-06" db="EMBL/GenBank/DDBJ databases">
        <title>Draft genome sequence of Paenibacillus sp. MSt1.</title>
        <authorList>
            <person name="Aw Y.K."/>
            <person name="Ong K.S."/>
            <person name="Gan H.M."/>
            <person name="Lee S.M."/>
        </authorList>
    </citation>
    <scope>NUCLEOTIDE SEQUENCE [LARGE SCALE GENOMIC DNA]</scope>
    <source>
        <strain evidence="2 3">MSt1</strain>
    </source>
</reference>
<comment type="caution">
    <text evidence="2">The sequence shown here is derived from an EMBL/GenBank/DDBJ whole genome shotgun (WGS) entry which is preliminary data.</text>
</comment>
<protein>
    <submittedName>
        <fullName evidence="2">Metallophosphoesterase</fullName>
    </submittedName>
</protein>
<dbReference type="GO" id="GO:0110154">
    <property type="term" value="P:RNA decapping"/>
    <property type="evidence" value="ECO:0007669"/>
    <property type="project" value="TreeGrafter"/>
</dbReference>
<dbReference type="Proteomes" id="UP000028123">
    <property type="component" value="Unassembled WGS sequence"/>
</dbReference>
<proteinExistence type="predicted"/>
<evidence type="ECO:0000313" key="3">
    <source>
        <dbReference type="Proteomes" id="UP000028123"/>
    </source>
</evidence>
<dbReference type="PANTHER" id="PTHR42850">
    <property type="entry name" value="METALLOPHOSPHOESTERASE"/>
    <property type="match status" value="1"/>
</dbReference>
<dbReference type="GO" id="GO:0016791">
    <property type="term" value="F:phosphatase activity"/>
    <property type="evidence" value="ECO:0007669"/>
    <property type="project" value="TreeGrafter"/>
</dbReference>
<dbReference type="RefSeq" id="WP_036676182.1">
    <property type="nucleotide sequence ID" value="NZ_JNVM01000003.1"/>
</dbReference>
<dbReference type="InterPro" id="IPR050126">
    <property type="entry name" value="Ap4A_hydrolase"/>
</dbReference>
<gene>
    <name evidence="2" type="ORF">ET33_19505</name>
</gene>
<evidence type="ECO:0000259" key="1">
    <source>
        <dbReference type="Pfam" id="PF00149"/>
    </source>
</evidence>
<dbReference type="Gene3D" id="3.60.21.10">
    <property type="match status" value="1"/>
</dbReference>
<dbReference type="InterPro" id="IPR004843">
    <property type="entry name" value="Calcineurin-like_PHP"/>
</dbReference>
<dbReference type="GO" id="GO:0005737">
    <property type="term" value="C:cytoplasm"/>
    <property type="evidence" value="ECO:0007669"/>
    <property type="project" value="TreeGrafter"/>
</dbReference>
<feature type="domain" description="Calcineurin-like phosphoesterase" evidence="1">
    <location>
        <begin position="3"/>
        <end position="173"/>
    </location>
</feature>
<evidence type="ECO:0000313" key="2">
    <source>
        <dbReference type="EMBL" id="KEQ27434.1"/>
    </source>
</evidence>
<dbReference type="Pfam" id="PF00149">
    <property type="entry name" value="Metallophos"/>
    <property type="match status" value="1"/>
</dbReference>